<dbReference type="InterPro" id="IPR050557">
    <property type="entry name" value="RTX_toxin/Mannuronan_C5-epim"/>
</dbReference>
<keyword evidence="2" id="KW-0964">Secreted</keyword>
<protein>
    <submittedName>
        <fullName evidence="4">Calcium-binding protein</fullName>
    </submittedName>
</protein>
<evidence type="ECO:0000256" key="3">
    <source>
        <dbReference type="SAM" id="MobiDB-lite"/>
    </source>
</evidence>
<dbReference type="PRINTS" id="PR00313">
    <property type="entry name" value="CABNDNGRPT"/>
</dbReference>
<evidence type="ECO:0000313" key="5">
    <source>
        <dbReference type="Proteomes" id="UP001326567"/>
    </source>
</evidence>
<dbReference type="PANTHER" id="PTHR38340:SF1">
    <property type="entry name" value="S-LAYER PROTEIN"/>
    <property type="match status" value="1"/>
</dbReference>
<dbReference type="InterPro" id="IPR001343">
    <property type="entry name" value="Hemolysn_Ca-bd"/>
</dbReference>
<accession>A0ABZ0UXZ9</accession>
<feature type="compositionally biased region" description="Gly residues" evidence="3">
    <location>
        <begin position="59"/>
        <end position="83"/>
    </location>
</feature>
<reference evidence="4 5" key="1">
    <citation type="submission" date="2023-11" db="EMBL/GenBank/DDBJ databases">
        <title>From the Deep-Sea to the Surface: Bacterial Genomes Isolated from the Moytirra Hydrothermal Vent Plume.</title>
        <authorList>
            <person name="Major S.R."/>
        </authorList>
    </citation>
    <scope>NUCLEOTIDE SEQUENCE [LARGE SCALE GENOMIC DNA]</scope>
    <source>
        <strain evidence="4 5">OXR-9</strain>
    </source>
</reference>
<dbReference type="Proteomes" id="UP001326567">
    <property type="component" value="Chromosome"/>
</dbReference>
<keyword evidence="5" id="KW-1185">Reference proteome</keyword>
<dbReference type="PROSITE" id="PS00330">
    <property type="entry name" value="HEMOLYSIN_CALCIUM"/>
    <property type="match status" value="2"/>
</dbReference>
<sequence>MELRMLWLAGVMGLMAVGAVTFVEIETPPEDALPEGDSPGGGTTTVGDILLGSDDGETVQGGPGDDQLGGYGGDDLLRGGGGNDDLHGHGGNDTLQGGAGGDILHGNDGDDDLFGGAGNDSLFGHNDDDFLYGGAGDDALQGAAGDDLLEGEAGNDALQGGLGDDALRGGAGVDTLFGGWGDDTLTGADDLQNTDFLNGGGGDDLIIAGAGDVVTSGDGTDQIALGDWIGQGGAAQITDYHAADDSLLFVWDDSSAGGAEPPLSILPDPEDAGQTLVLLDDIIVARVAGDSVTLDDIALIPLSAAFDLGLAA</sequence>
<name>A0ABZ0UXZ9_9RHOB</name>
<comment type="subcellular location">
    <subcellularLocation>
        <location evidence="1">Secreted</location>
    </subcellularLocation>
</comment>
<feature type="region of interest" description="Disordered" evidence="3">
    <location>
        <begin position="29"/>
        <end position="106"/>
    </location>
</feature>
<dbReference type="RefSeq" id="WP_322328442.1">
    <property type="nucleotide sequence ID" value="NZ_CP139725.1"/>
</dbReference>
<proteinExistence type="predicted"/>
<dbReference type="EMBL" id="CP139725">
    <property type="protein sequence ID" value="WPZ21487.1"/>
    <property type="molecule type" value="Genomic_DNA"/>
</dbReference>
<dbReference type="InterPro" id="IPR018511">
    <property type="entry name" value="Hemolysin-typ_Ca-bd_CS"/>
</dbReference>
<evidence type="ECO:0000256" key="1">
    <source>
        <dbReference type="ARBA" id="ARBA00004613"/>
    </source>
</evidence>
<evidence type="ECO:0000256" key="2">
    <source>
        <dbReference type="ARBA" id="ARBA00022525"/>
    </source>
</evidence>
<organism evidence="4 5">
    <name type="scientific">Sulfitobacter faviae</name>
    <dbReference type="NCBI Taxonomy" id="1775881"/>
    <lineage>
        <taxon>Bacteria</taxon>
        <taxon>Pseudomonadati</taxon>
        <taxon>Pseudomonadota</taxon>
        <taxon>Alphaproteobacteria</taxon>
        <taxon>Rhodobacterales</taxon>
        <taxon>Roseobacteraceae</taxon>
        <taxon>Sulfitobacter</taxon>
    </lineage>
</organism>
<gene>
    <name evidence="4" type="ORF">T7987_15175</name>
</gene>
<dbReference type="Pfam" id="PF00353">
    <property type="entry name" value="HemolysinCabind"/>
    <property type="match status" value="5"/>
</dbReference>
<dbReference type="InterPro" id="IPR011049">
    <property type="entry name" value="Serralysin-like_metalloprot_C"/>
</dbReference>
<dbReference type="PANTHER" id="PTHR38340">
    <property type="entry name" value="S-LAYER PROTEIN"/>
    <property type="match status" value="1"/>
</dbReference>
<dbReference type="Gene3D" id="2.150.10.10">
    <property type="entry name" value="Serralysin-like metalloprotease, C-terminal"/>
    <property type="match status" value="3"/>
</dbReference>
<dbReference type="SUPFAM" id="SSF51120">
    <property type="entry name" value="beta-Roll"/>
    <property type="match status" value="2"/>
</dbReference>
<evidence type="ECO:0000313" key="4">
    <source>
        <dbReference type="EMBL" id="WPZ21487.1"/>
    </source>
</evidence>